<protein>
    <submittedName>
        <fullName evidence="1">Uncharacterized protein</fullName>
    </submittedName>
</protein>
<dbReference type="RefSeq" id="WP_213500452.1">
    <property type="nucleotide sequence ID" value="NZ_CP054856.1"/>
</dbReference>
<proteinExistence type="predicted"/>
<dbReference type="Proteomes" id="UP000677126">
    <property type="component" value="Chromosome"/>
</dbReference>
<accession>A0ABX8E9S6</accession>
<dbReference type="EMBL" id="CP054856">
    <property type="protein sequence ID" value="QVM84801.1"/>
    <property type="molecule type" value="Genomic_DNA"/>
</dbReference>
<evidence type="ECO:0000313" key="1">
    <source>
        <dbReference type="EMBL" id="QVM84801.1"/>
    </source>
</evidence>
<name>A0ABX8E9S6_9SPHN</name>
<reference evidence="1 2" key="1">
    <citation type="journal article" date="2021" name="Int. J. Syst. Evol. Microbiol.">
        <title>Novosphingobium decolorationis sp. nov., an aniline blue-decolourizing bacterium isolated from East Pacific sediment.</title>
        <authorList>
            <person name="Chen X."/>
            <person name="Dong B."/>
            <person name="Chen T."/>
            <person name="Ren N."/>
            <person name="Wang J."/>
            <person name="Xu Y."/>
            <person name="Yang J."/>
            <person name="Zhu S."/>
            <person name="Chen J."/>
        </authorList>
    </citation>
    <scope>NUCLEOTIDE SEQUENCE [LARGE SCALE GENOMIC DNA]</scope>
    <source>
        <strain evidence="1 2">502str22</strain>
    </source>
</reference>
<organism evidence="1 2">
    <name type="scientific">Novosphingobium decolorationis</name>
    <dbReference type="NCBI Taxonomy" id="2698673"/>
    <lineage>
        <taxon>Bacteria</taxon>
        <taxon>Pseudomonadati</taxon>
        <taxon>Pseudomonadota</taxon>
        <taxon>Alphaproteobacteria</taxon>
        <taxon>Sphingomonadales</taxon>
        <taxon>Sphingomonadaceae</taxon>
        <taxon>Novosphingobium</taxon>
    </lineage>
</organism>
<evidence type="ECO:0000313" key="2">
    <source>
        <dbReference type="Proteomes" id="UP000677126"/>
    </source>
</evidence>
<sequence>MAVTLLSLSDGHSSSLEFASEDVELVRQAIFDLFGETASQRGLTYSTMEFGGEKFLFQKEWDDPCLIASTETGRTLLLQIERRLSAAAS</sequence>
<keyword evidence="2" id="KW-1185">Reference proteome</keyword>
<gene>
    <name evidence="1" type="ORF">HT578_14945</name>
</gene>